<dbReference type="GO" id="GO:0004029">
    <property type="term" value="F:aldehyde dehydrogenase (NAD+) activity"/>
    <property type="evidence" value="ECO:0007669"/>
    <property type="project" value="TreeGrafter"/>
</dbReference>
<dbReference type="InterPro" id="IPR036291">
    <property type="entry name" value="NAD(P)-bd_dom_sf"/>
</dbReference>
<dbReference type="SUPFAM" id="SSF51735">
    <property type="entry name" value="NAD(P)-binding Rossmann-fold domains"/>
    <property type="match status" value="1"/>
</dbReference>
<comment type="caution">
    <text evidence="2">The sequence shown here is derived from an EMBL/GenBank/DDBJ whole genome shotgun (WGS) entry which is preliminary data.</text>
</comment>
<dbReference type="EMBL" id="JSVC01000010">
    <property type="protein sequence ID" value="KIC94845.1"/>
    <property type="molecule type" value="Genomic_DNA"/>
</dbReference>
<dbReference type="InterPro" id="IPR051783">
    <property type="entry name" value="NAD(P)-dependent_oxidoreduct"/>
</dbReference>
<dbReference type="AlphaFoldDB" id="A0A0C1IL00"/>
<feature type="domain" description="NAD-dependent epimerase/dehydratase" evidence="1">
    <location>
        <begin position="3"/>
        <end position="221"/>
    </location>
</feature>
<accession>A0A0C1IL00</accession>
<dbReference type="Proteomes" id="UP000031408">
    <property type="component" value="Unassembled WGS sequence"/>
</dbReference>
<dbReference type="InterPro" id="IPR001509">
    <property type="entry name" value="Epimerase_deHydtase"/>
</dbReference>
<evidence type="ECO:0000259" key="1">
    <source>
        <dbReference type="Pfam" id="PF01370"/>
    </source>
</evidence>
<dbReference type="Pfam" id="PF01370">
    <property type="entry name" value="Epimerase"/>
    <property type="match status" value="1"/>
</dbReference>
<proteinExistence type="predicted"/>
<gene>
    <name evidence="2" type="ORF">OI18_09805</name>
</gene>
<name>A0A0C1IL00_9BACT</name>
<evidence type="ECO:0000313" key="2">
    <source>
        <dbReference type="EMBL" id="KIC94845.1"/>
    </source>
</evidence>
<reference evidence="2 3" key="1">
    <citation type="submission" date="2014-11" db="EMBL/GenBank/DDBJ databases">
        <title>Genome sequence of Flavihumibacter solisilvae 3-3.</title>
        <authorList>
            <person name="Zhou G."/>
            <person name="Li M."/>
            <person name="Wang G."/>
        </authorList>
    </citation>
    <scope>NUCLEOTIDE SEQUENCE [LARGE SCALE GENOMIC DNA]</scope>
    <source>
        <strain evidence="2 3">3-3</strain>
    </source>
</reference>
<evidence type="ECO:0000313" key="3">
    <source>
        <dbReference type="Proteomes" id="UP000031408"/>
    </source>
</evidence>
<organism evidence="2 3">
    <name type="scientific">Flavihumibacter solisilvae</name>
    <dbReference type="NCBI Taxonomy" id="1349421"/>
    <lineage>
        <taxon>Bacteria</taxon>
        <taxon>Pseudomonadati</taxon>
        <taxon>Bacteroidota</taxon>
        <taxon>Chitinophagia</taxon>
        <taxon>Chitinophagales</taxon>
        <taxon>Chitinophagaceae</taxon>
        <taxon>Flavihumibacter</taxon>
    </lineage>
</organism>
<keyword evidence="3" id="KW-1185">Reference proteome</keyword>
<dbReference type="GO" id="GO:0005737">
    <property type="term" value="C:cytoplasm"/>
    <property type="evidence" value="ECO:0007669"/>
    <property type="project" value="TreeGrafter"/>
</dbReference>
<protein>
    <submittedName>
        <fullName evidence="2">3-beta hydroxysteroid dehydrogenase</fullName>
    </submittedName>
</protein>
<sequence length="330" mass="36789">MNVLVTGGTGFLGAYIIRQLIMGGYRVTALRRSGSTSPFFIEPSILSQVTWLEGDVLDLGSLEDAMQNTDAVIHAAAIVSFHPADRQLMYSTNVQGTANVVNTAIEMGISRVIHVSSVAALGRTEKGETVDESKTWKDNRINTHYAISKHKAEMEMWRGMAEGLSGAIINPSTILGYGNWHNSSCAIFRNVYEEFPWYTNGVNGFVYVEDVARAAVQLLASDINMERFIVNGDNWTFHQLLTSIANGFGKRPPYREATPLMGQLAWRIEKLKSYFTGKKPLLSSESAKVAHSRTMFDNTKLLTAVKDFSYTPLEFAITRSCEQYLQQYSR</sequence>
<dbReference type="PANTHER" id="PTHR48079">
    <property type="entry name" value="PROTEIN YEEZ"/>
    <property type="match status" value="1"/>
</dbReference>
<dbReference type="PANTHER" id="PTHR48079:SF6">
    <property type="entry name" value="NAD(P)-BINDING DOMAIN-CONTAINING PROTEIN-RELATED"/>
    <property type="match status" value="1"/>
</dbReference>
<dbReference type="STRING" id="1349421.OI18_09805"/>
<dbReference type="Gene3D" id="3.40.50.720">
    <property type="entry name" value="NAD(P)-binding Rossmann-like Domain"/>
    <property type="match status" value="1"/>
</dbReference>